<dbReference type="InterPro" id="IPR051788">
    <property type="entry name" value="MFS_Transporter"/>
</dbReference>
<keyword evidence="3" id="KW-0813">Transport</keyword>
<dbReference type="EMBL" id="JAGPXD010000001">
    <property type="protein sequence ID" value="KAH7375509.1"/>
    <property type="molecule type" value="Genomic_DNA"/>
</dbReference>
<evidence type="ECO:0000256" key="8">
    <source>
        <dbReference type="SAM" id="Phobius"/>
    </source>
</evidence>
<feature type="transmembrane region" description="Helical" evidence="8">
    <location>
        <begin position="374"/>
        <end position="397"/>
    </location>
</feature>
<feature type="transmembrane region" description="Helical" evidence="8">
    <location>
        <begin position="283"/>
        <end position="306"/>
    </location>
</feature>
<organism evidence="10 11">
    <name type="scientific">Plectosphaerella cucumerina</name>
    <dbReference type="NCBI Taxonomy" id="40658"/>
    <lineage>
        <taxon>Eukaryota</taxon>
        <taxon>Fungi</taxon>
        <taxon>Dikarya</taxon>
        <taxon>Ascomycota</taxon>
        <taxon>Pezizomycotina</taxon>
        <taxon>Sordariomycetes</taxon>
        <taxon>Hypocreomycetidae</taxon>
        <taxon>Glomerellales</taxon>
        <taxon>Plectosphaerellaceae</taxon>
        <taxon>Plectosphaerella</taxon>
    </lineage>
</organism>
<evidence type="ECO:0000256" key="6">
    <source>
        <dbReference type="ARBA" id="ARBA00023136"/>
    </source>
</evidence>
<feature type="transmembrane region" description="Helical" evidence="8">
    <location>
        <begin position="438"/>
        <end position="457"/>
    </location>
</feature>
<feature type="transmembrane region" description="Helical" evidence="8">
    <location>
        <begin position="110"/>
        <end position="132"/>
    </location>
</feature>
<dbReference type="InterPro" id="IPR020846">
    <property type="entry name" value="MFS_dom"/>
</dbReference>
<feature type="domain" description="Major facilitator superfamily (MFS) profile" evidence="9">
    <location>
        <begin position="79"/>
        <end position="463"/>
    </location>
</feature>
<comment type="subcellular location">
    <subcellularLocation>
        <location evidence="1">Endomembrane system</location>
        <topology evidence="1">Multi-pass membrane protein</topology>
    </subcellularLocation>
</comment>
<proteinExistence type="inferred from homology"/>
<feature type="transmembrane region" description="Helical" evidence="8">
    <location>
        <begin position="318"/>
        <end position="337"/>
    </location>
</feature>
<evidence type="ECO:0000256" key="5">
    <source>
        <dbReference type="ARBA" id="ARBA00022989"/>
    </source>
</evidence>
<evidence type="ECO:0000256" key="7">
    <source>
        <dbReference type="SAM" id="MobiDB-lite"/>
    </source>
</evidence>
<comment type="similarity">
    <text evidence="2">Belongs to the major facilitator superfamily.</text>
</comment>
<dbReference type="AlphaFoldDB" id="A0A8K0TSB6"/>
<evidence type="ECO:0000259" key="9">
    <source>
        <dbReference type="PROSITE" id="PS50850"/>
    </source>
</evidence>
<evidence type="ECO:0000313" key="11">
    <source>
        <dbReference type="Proteomes" id="UP000813385"/>
    </source>
</evidence>
<dbReference type="Proteomes" id="UP000813385">
    <property type="component" value="Unassembled WGS sequence"/>
</dbReference>
<feature type="transmembrane region" description="Helical" evidence="8">
    <location>
        <begin position="80"/>
        <end position="104"/>
    </location>
</feature>
<feature type="transmembrane region" description="Helical" evidence="8">
    <location>
        <begin position="168"/>
        <end position="190"/>
    </location>
</feature>
<dbReference type="OrthoDB" id="413079at2759"/>
<protein>
    <submittedName>
        <fullName evidence="10">Major facilitator superfamily domain-containing protein</fullName>
    </submittedName>
</protein>
<evidence type="ECO:0000256" key="3">
    <source>
        <dbReference type="ARBA" id="ARBA00022448"/>
    </source>
</evidence>
<dbReference type="Gene3D" id="1.20.1250.20">
    <property type="entry name" value="MFS general substrate transporter like domains"/>
    <property type="match status" value="2"/>
</dbReference>
<keyword evidence="5 8" id="KW-1133">Transmembrane helix</keyword>
<feature type="transmembrane region" description="Helical" evidence="8">
    <location>
        <begin position="144"/>
        <end position="162"/>
    </location>
</feature>
<accession>A0A8K0TSB6</accession>
<reference evidence="10" key="1">
    <citation type="journal article" date="2021" name="Nat. Commun.">
        <title>Genetic determinants of endophytism in the Arabidopsis root mycobiome.</title>
        <authorList>
            <person name="Mesny F."/>
            <person name="Miyauchi S."/>
            <person name="Thiergart T."/>
            <person name="Pickel B."/>
            <person name="Atanasova L."/>
            <person name="Karlsson M."/>
            <person name="Huettel B."/>
            <person name="Barry K.W."/>
            <person name="Haridas S."/>
            <person name="Chen C."/>
            <person name="Bauer D."/>
            <person name="Andreopoulos W."/>
            <person name="Pangilinan J."/>
            <person name="LaButti K."/>
            <person name="Riley R."/>
            <person name="Lipzen A."/>
            <person name="Clum A."/>
            <person name="Drula E."/>
            <person name="Henrissat B."/>
            <person name="Kohler A."/>
            <person name="Grigoriev I.V."/>
            <person name="Martin F.M."/>
            <person name="Hacquard S."/>
        </authorList>
    </citation>
    <scope>NUCLEOTIDE SEQUENCE</scope>
    <source>
        <strain evidence="10">MPI-CAGE-AT-0016</strain>
    </source>
</reference>
<evidence type="ECO:0000256" key="4">
    <source>
        <dbReference type="ARBA" id="ARBA00022692"/>
    </source>
</evidence>
<evidence type="ECO:0000256" key="2">
    <source>
        <dbReference type="ARBA" id="ARBA00008335"/>
    </source>
</evidence>
<dbReference type="PROSITE" id="PS50850">
    <property type="entry name" value="MFS"/>
    <property type="match status" value="1"/>
</dbReference>
<dbReference type="FunFam" id="1.20.1250.20:FF:000308">
    <property type="entry name" value="MFS efflux transporter"/>
    <property type="match status" value="1"/>
</dbReference>
<dbReference type="GO" id="GO:0012505">
    <property type="term" value="C:endomembrane system"/>
    <property type="evidence" value="ECO:0007669"/>
    <property type="project" value="UniProtKB-SubCell"/>
</dbReference>
<dbReference type="GO" id="GO:0022857">
    <property type="term" value="F:transmembrane transporter activity"/>
    <property type="evidence" value="ECO:0007669"/>
    <property type="project" value="InterPro"/>
</dbReference>
<name>A0A8K0TSB6_9PEZI</name>
<dbReference type="FunFam" id="1.20.1250.20:FF:000286">
    <property type="entry name" value="MFS efflux transporter"/>
    <property type="match status" value="1"/>
</dbReference>
<gene>
    <name evidence="10" type="ORF">B0T11DRAFT_270444</name>
</gene>
<feature type="transmembrane region" description="Helical" evidence="8">
    <location>
        <begin position="233"/>
        <end position="253"/>
    </location>
</feature>
<dbReference type="SUPFAM" id="SSF103473">
    <property type="entry name" value="MFS general substrate transporter"/>
    <property type="match status" value="1"/>
</dbReference>
<dbReference type="InterPro" id="IPR036259">
    <property type="entry name" value="MFS_trans_sf"/>
</dbReference>
<feature type="transmembrane region" description="Helical" evidence="8">
    <location>
        <begin position="202"/>
        <end position="221"/>
    </location>
</feature>
<dbReference type="InterPro" id="IPR011701">
    <property type="entry name" value="MFS"/>
</dbReference>
<dbReference type="Pfam" id="PF07690">
    <property type="entry name" value="MFS_1"/>
    <property type="match status" value="1"/>
</dbReference>
<feature type="transmembrane region" description="Helical" evidence="8">
    <location>
        <begin position="409"/>
        <end position="432"/>
    </location>
</feature>
<evidence type="ECO:0000313" key="10">
    <source>
        <dbReference type="EMBL" id="KAH7375509.1"/>
    </source>
</evidence>
<feature type="transmembrane region" description="Helical" evidence="8">
    <location>
        <begin position="349"/>
        <end position="368"/>
    </location>
</feature>
<comment type="caution">
    <text evidence="10">The sequence shown here is derived from an EMBL/GenBank/DDBJ whole genome shotgun (WGS) entry which is preliminary data.</text>
</comment>
<keyword evidence="11" id="KW-1185">Reference proteome</keyword>
<dbReference type="PANTHER" id="PTHR23514">
    <property type="entry name" value="BYPASS OF STOP CODON PROTEIN 6"/>
    <property type="match status" value="1"/>
</dbReference>
<evidence type="ECO:0000256" key="1">
    <source>
        <dbReference type="ARBA" id="ARBA00004127"/>
    </source>
</evidence>
<keyword evidence="4 8" id="KW-0812">Transmembrane</keyword>
<sequence length="464" mass="49996">MSQTATITRPEAVLTPLGDKQTGPEAIELQRVGSKSSRRTARRNSSEEEGDTAADHPPPGHVAHNEVQRWNYPKGNVTRLAFAFLSFAIAGMNDAAIGALLPYLERYYDLTYTTVSLIFLTPFAGYSVAAFTNARIHMRWGQRGIAIMAPACHIIAFAAAAAHPPFPVLVVIFAISGFGNGLTDACYCAWVGAMDKSNTIQGFMHSTYSLGALLSPLIATAMVTRGNMPWYSYYYLMLGIAGVEWVGLSLAFWHKTGAVYRAEHPREEGAKGAGTKEALKSKVTWLCSSFFFLYLGVEVGLGGWVITFMLRVRKASEFAAGASGSGFWAGMVAGRALLGFVTERYGERLCISIYLAIAIGLQLLFWLVPQFIVSAIAVSFLGFFLGPMFPGAITVVAKLLPKHIHVSSMGFAMAMGGAGGTVFPFAIGAIATSRGVSVLQPIILALLVVIGGIWLLFPRIQKKE</sequence>
<keyword evidence="6 8" id="KW-0472">Membrane</keyword>
<feature type="region of interest" description="Disordered" evidence="7">
    <location>
        <begin position="1"/>
        <end position="64"/>
    </location>
</feature>
<dbReference type="PANTHER" id="PTHR23514:SF3">
    <property type="entry name" value="BYPASS OF STOP CODON PROTEIN 6"/>
    <property type="match status" value="1"/>
</dbReference>
<dbReference type="GO" id="GO:0016020">
    <property type="term" value="C:membrane"/>
    <property type="evidence" value="ECO:0007669"/>
    <property type="project" value="TreeGrafter"/>
</dbReference>